<proteinExistence type="inferred from homology"/>
<sequence length="1074" mass="119290">MKSFLFILFAMAAFCLSGHAQTMLSGTVTNAEGQPVAGATLTVLGSGAIGKTATGGRFSLALSRLPDTLLVSHLGYQSYRIVIGTHTENPLQIVLQTGSHDLEEVMVNTGYYQVPKERATGSFVQIDNRLLNDMVTTNILDRLEGVVNGMDMDRREIFGENPTAQSPGIRVRGIATLESNESPLIVVDNFPYEADISTINPNDVESITVLKDAAAASIWGARAGNGVIVVTTKKGRYNDRTTISVTSNVTIGEEPDLFYNNRYLPAATVMEIEETLFNRGDVYPEEPQTVTPPYVELLIKQRDGEISDAEFNRQKAVLQHTDTRADALKYLYQPSVNQQYALNIRGGSANYRYYVSGGYDNNRQSVVGNGIRRLNLAIQNSLRVAKNLELDAALWYTGQQSQNDGITYTHGLSSGTLVGISPYQRLADEAGNPLAIPRDIRAAYADGAPSEGLVDWNYRPLDEIRLADNHSKSTEIRLNTGLAYRFLNAFNLHVKYQYIRSQSEGYSYYSPDTYFVRNLVNRFTQEDGLRVIPAGGILDGRPDTESLSHSGRAQLDFQKTIAGNHELTALAGAEIRQRVAETLPGYRMYDYDRSTFIGTANLDYSRYYPVRPVGAMMIPGPAAVHQRLTDRFISYFVNGADTYRGKYTISGSLRWDASNLFGVKTNQKGVPLWSAGGSWELSRENFYRFKPLPYVRMRVTYGSSGNINPDVSAFPIFSYAGTDIRTGFPRAALTSAGNPDLRWEKVNTFNAGVDMGWLANRITGSVEYYLKNAYDLIGVDFMDPTSGIIKGAVPALENRINYADLRTHGVDIQLNAGILKTGFRWDAGVIFNYNRNRITHYSTAEVNNISTYFVSPPPTAGQSKDVVYMLPWYGLDGQTGKSLVMVDGELGMDYQAYYSSRTVDDLLVAGVSAPPYFGSLRNTFSYHGFQLSANMIWKAGHVFRRSSLTPGAEYNGPGNYHMDYFRRWQKPGDERFTDVPAASDTYDTYEASAYSRSAALITPGHYLRLQDVNLSYTYSGDRLKAAGLKQIKLFCYVRNVGLLWTKNNVGIDPEYIDVAYPAPRTYALGINVEF</sequence>
<evidence type="ECO:0000313" key="10">
    <source>
        <dbReference type="EMBL" id="MFC3197554.1"/>
    </source>
</evidence>
<keyword evidence="5 7" id="KW-0472">Membrane</keyword>
<dbReference type="InterPro" id="IPR036942">
    <property type="entry name" value="Beta-barrel_TonB_sf"/>
</dbReference>
<dbReference type="Pfam" id="PF13715">
    <property type="entry name" value="CarbopepD_reg_2"/>
    <property type="match status" value="1"/>
</dbReference>
<keyword evidence="2 7" id="KW-0813">Transport</keyword>
<evidence type="ECO:0000256" key="8">
    <source>
        <dbReference type="SAM" id="SignalP"/>
    </source>
</evidence>
<dbReference type="InterPro" id="IPR023997">
    <property type="entry name" value="TonB-dep_OMP_SusC/RagA_CS"/>
</dbReference>
<keyword evidence="11" id="KW-1185">Reference proteome</keyword>
<accession>A0ABV7JHH0</accession>
<evidence type="ECO:0000256" key="1">
    <source>
        <dbReference type="ARBA" id="ARBA00004571"/>
    </source>
</evidence>
<evidence type="ECO:0000256" key="5">
    <source>
        <dbReference type="ARBA" id="ARBA00023136"/>
    </source>
</evidence>
<evidence type="ECO:0000256" key="7">
    <source>
        <dbReference type="PROSITE-ProRule" id="PRU01360"/>
    </source>
</evidence>
<dbReference type="Gene3D" id="2.40.170.20">
    <property type="entry name" value="TonB-dependent receptor, beta-barrel domain"/>
    <property type="match status" value="1"/>
</dbReference>
<dbReference type="InterPro" id="IPR008969">
    <property type="entry name" value="CarboxyPept-like_regulatory"/>
</dbReference>
<dbReference type="InterPro" id="IPR023996">
    <property type="entry name" value="TonB-dep_OMP_SusC/RagA"/>
</dbReference>
<gene>
    <name evidence="10" type="ORF">ACFOET_08005</name>
</gene>
<dbReference type="NCBIfam" id="TIGR04057">
    <property type="entry name" value="SusC_RagA_signa"/>
    <property type="match status" value="1"/>
</dbReference>
<keyword evidence="8" id="KW-0732">Signal</keyword>
<dbReference type="NCBIfam" id="TIGR04056">
    <property type="entry name" value="OMP_RagA_SusC"/>
    <property type="match status" value="1"/>
</dbReference>
<evidence type="ECO:0000256" key="3">
    <source>
        <dbReference type="ARBA" id="ARBA00022452"/>
    </source>
</evidence>
<dbReference type="PROSITE" id="PS52016">
    <property type="entry name" value="TONB_DEPENDENT_REC_3"/>
    <property type="match status" value="1"/>
</dbReference>
<feature type="signal peptide" evidence="8">
    <location>
        <begin position="1"/>
        <end position="20"/>
    </location>
</feature>
<organism evidence="10 11">
    <name type="scientific">Parapedobacter deserti</name>
    <dbReference type="NCBI Taxonomy" id="1912957"/>
    <lineage>
        <taxon>Bacteria</taxon>
        <taxon>Pseudomonadati</taxon>
        <taxon>Bacteroidota</taxon>
        <taxon>Sphingobacteriia</taxon>
        <taxon>Sphingobacteriales</taxon>
        <taxon>Sphingobacteriaceae</taxon>
        <taxon>Parapedobacter</taxon>
    </lineage>
</organism>
<comment type="caution">
    <text evidence="10">The sequence shown here is derived from an EMBL/GenBank/DDBJ whole genome shotgun (WGS) entry which is preliminary data.</text>
</comment>
<dbReference type="SUPFAM" id="SSF56935">
    <property type="entry name" value="Porins"/>
    <property type="match status" value="1"/>
</dbReference>
<dbReference type="RefSeq" id="WP_379021336.1">
    <property type="nucleotide sequence ID" value="NZ_JBHRTA010000022.1"/>
</dbReference>
<dbReference type="Proteomes" id="UP001595526">
    <property type="component" value="Unassembled WGS sequence"/>
</dbReference>
<dbReference type="SUPFAM" id="SSF49464">
    <property type="entry name" value="Carboxypeptidase regulatory domain-like"/>
    <property type="match status" value="1"/>
</dbReference>
<dbReference type="Pfam" id="PF07715">
    <property type="entry name" value="Plug"/>
    <property type="match status" value="1"/>
</dbReference>
<dbReference type="InterPro" id="IPR037066">
    <property type="entry name" value="Plug_dom_sf"/>
</dbReference>
<evidence type="ECO:0000259" key="9">
    <source>
        <dbReference type="Pfam" id="PF07715"/>
    </source>
</evidence>
<keyword evidence="6 7" id="KW-0998">Cell outer membrane</keyword>
<comment type="subcellular location">
    <subcellularLocation>
        <location evidence="1 7">Cell outer membrane</location>
        <topology evidence="1 7">Multi-pass membrane protein</topology>
    </subcellularLocation>
</comment>
<evidence type="ECO:0000313" key="11">
    <source>
        <dbReference type="Proteomes" id="UP001595526"/>
    </source>
</evidence>
<keyword evidence="4 7" id="KW-0812">Transmembrane</keyword>
<dbReference type="InterPro" id="IPR039426">
    <property type="entry name" value="TonB-dep_rcpt-like"/>
</dbReference>
<evidence type="ECO:0000256" key="4">
    <source>
        <dbReference type="ARBA" id="ARBA00022692"/>
    </source>
</evidence>
<feature type="domain" description="TonB-dependent receptor plug" evidence="9">
    <location>
        <begin position="116"/>
        <end position="227"/>
    </location>
</feature>
<evidence type="ECO:0000256" key="6">
    <source>
        <dbReference type="ARBA" id="ARBA00023237"/>
    </source>
</evidence>
<dbReference type="Gene3D" id="2.170.130.10">
    <property type="entry name" value="TonB-dependent receptor, plug domain"/>
    <property type="match status" value="1"/>
</dbReference>
<reference evidence="11" key="1">
    <citation type="journal article" date="2019" name="Int. J. Syst. Evol. Microbiol.">
        <title>The Global Catalogue of Microorganisms (GCM) 10K type strain sequencing project: providing services to taxonomists for standard genome sequencing and annotation.</title>
        <authorList>
            <consortium name="The Broad Institute Genomics Platform"/>
            <consortium name="The Broad Institute Genome Sequencing Center for Infectious Disease"/>
            <person name="Wu L."/>
            <person name="Ma J."/>
        </authorList>
    </citation>
    <scope>NUCLEOTIDE SEQUENCE [LARGE SCALE GENOMIC DNA]</scope>
    <source>
        <strain evidence="11">KCTC 52416</strain>
    </source>
</reference>
<name>A0ABV7JHH0_9SPHI</name>
<keyword evidence="3 7" id="KW-1134">Transmembrane beta strand</keyword>
<dbReference type="EMBL" id="JBHRTA010000022">
    <property type="protein sequence ID" value="MFC3197554.1"/>
    <property type="molecule type" value="Genomic_DNA"/>
</dbReference>
<dbReference type="Gene3D" id="2.60.40.1120">
    <property type="entry name" value="Carboxypeptidase-like, regulatory domain"/>
    <property type="match status" value="1"/>
</dbReference>
<dbReference type="InterPro" id="IPR012910">
    <property type="entry name" value="Plug_dom"/>
</dbReference>
<feature type="chain" id="PRO_5047381124" evidence="8">
    <location>
        <begin position="21"/>
        <end position="1074"/>
    </location>
</feature>
<comment type="similarity">
    <text evidence="7">Belongs to the TonB-dependent receptor family.</text>
</comment>
<evidence type="ECO:0000256" key="2">
    <source>
        <dbReference type="ARBA" id="ARBA00022448"/>
    </source>
</evidence>
<protein>
    <submittedName>
        <fullName evidence="10">SusC/RagA family TonB-linked outer membrane protein</fullName>
    </submittedName>
</protein>